<proteinExistence type="predicted"/>
<name>S3ZLF5_9ACTN</name>
<dbReference type="EMBL" id="AOPZ01000150">
    <property type="protein sequence ID" value="EPH43614.1"/>
    <property type="molecule type" value="Genomic_DNA"/>
</dbReference>
<gene>
    <name evidence="2" type="ORF">STRAU_3342</name>
</gene>
<dbReference type="PATRIC" id="fig|1286094.4.peg.3311"/>
<comment type="caution">
    <text evidence="2">The sequence shown here is derived from an EMBL/GenBank/DDBJ whole genome shotgun (WGS) entry which is preliminary data.</text>
</comment>
<protein>
    <submittedName>
        <fullName evidence="2">Uncharacterized protein</fullName>
    </submittedName>
</protein>
<feature type="region of interest" description="Disordered" evidence="1">
    <location>
        <begin position="1"/>
        <end position="22"/>
    </location>
</feature>
<sequence>MGRRLGHGGAASGTAGAGGAPAGTCRMNLYPGATIPTSVEPEKLLNLLTFH</sequence>
<dbReference type="AlphaFoldDB" id="S3ZLF5"/>
<feature type="compositionally biased region" description="Gly residues" evidence="1">
    <location>
        <begin position="7"/>
        <end position="21"/>
    </location>
</feature>
<reference evidence="2 3" key="1">
    <citation type="submission" date="2013-02" db="EMBL/GenBank/DDBJ databases">
        <title>Draft Genome Sequence of Streptomyces aurantiacus, Which Produces Setomimycin.</title>
        <authorList>
            <person name="Gruening B.A."/>
            <person name="Praeg A."/>
            <person name="Erxleben A."/>
            <person name="Guenther S."/>
            <person name="Mueller M."/>
        </authorList>
    </citation>
    <scope>NUCLEOTIDE SEQUENCE [LARGE SCALE GENOMIC DNA]</scope>
    <source>
        <strain evidence="2 3">JA 4570</strain>
    </source>
</reference>
<evidence type="ECO:0000313" key="3">
    <source>
        <dbReference type="Proteomes" id="UP000014629"/>
    </source>
</evidence>
<keyword evidence="3" id="KW-1185">Reference proteome</keyword>
<evidence type="ECO:0000256" key="1">
    <source>
        <dbReference type="SAM" id="MobiDB-lite"/>
    </source>
</evidence>
<organism evidence="2 3">
    <name type="scientific">Streptomyces aurantiacus JA 4570</name>
    <dbReference type="NCBI Taxonomy" id="1286094"/>
    <lineage>
        <taxon>Bacteria</taxon>
        <taxon>Bacillati</taxon>
        <taxon>Actinomycetota</taxon>
        <taxon>Actinomycetes</taxon>
        <taxon>Kitasatosporales</taxon>
        <taxon>Streptomycetaceae</taxon>
        <taxon>Streptomyces</taxon>
        <taxon>Streptomyces aurantiacus group</taxon>
    </lineage>
</organism>
<evidence type="ECO:0000313" key="2">
    <source>
        <dbReference type="EMBL" id="EPH43614.1"/>
    </source>
</evidence>
<accession>S3ZLF5</accession>
<dbReference type="Proteomes" id="UP000014629">
    <property type="component" value="Unassembled WGS sequence"/>
</dbReference>